<evidence type="ECO:0000313" key="2">
    <source>
        <dbReference type="EMBL" id="JAB72250.1"/>
    </source>
</evidence>
<proteinExistence type="evidence at transcript level"/>
<keyword evidence="1" id="KW-0732">Signal</keyword>
<reference evidence="2" key="1">
    <citation type="journal article" date="2015" name="Sci. Rep.">
        <title>Tissue- and time-dependent transcription in Ixodes ricinus salivary glands and midguts when blood feeding on the vertebrate host.</title>
        <authorList>
            <person name="Kotsyfakis M."/>
            <person name="Schwarz A."/>
            <person name="Erhart J."/>
            <person name="Ribeiro J.M."/>
        </authorList>
    </citation>
    <scope>NUCLEOTIDE SEQUENCE</scope>
    <source>
        <tissue evidence="2">Salivary gland and midgut</tissue>
    </source>
</reference>
<feature type="signal peptide" evidence="1">
    <location>
        <begin position="1"/>
        <end position="19"/>
    </location>
</feature>
<name>V5GPB7_IXORI</name>
<sequence>MQLVLFVVVLILPAFQSVGFLFASSAPDDCVQLIIGGGNIKCRLGQFDYFEDYDPHTCELKCKGGRLPMPKVCSGSKVTCTPSVRTTLFDWKQDLEKTKSKNLIQMKWCRGFYKGESKHLRLTVNVR</sequence>
<dbReference type="AlphaFoldDB" id="V5GPB7"/>
<evidence type="ECO:0000256" key="1">
    <source>
        <dbReference type="SAM" id="SignalP"/>
    </source>
</evidence>
<feature type="chain" id="PRO_5004737468" evidence="1">
    <location>
        <begin position="20"/>
        <end position="127"/>
    </location>
</feature>
<dbReference type="EMBL" id="GANP01012218">
    <property type="protein sequence ID" value="JAB72250.1"/>
    <property type="molecule type" value="mRNA"/>
</dbReference>
<accession>V5GPB7</accession>
<protein>
    <submittedName>
        <fullName evidence="2">Putative secreted protein</fullName>
    </submittedName>
</protein>
<organism evidence="2">
    <name type="scientific">Ixodes ricinus</name>
    <name type="common">Common tick</name>
    <name type="synonym">Acarus ricinus</name>
    <dbReference type="NCBI Taxonomy" id="34613"/>
    <lineage>
        <taxon>Eukaryota</taxon>
        <taxon>Metazoa</taxon>
        <taxon>Ecdysozoa</taxon>
        <taxon>Arthropoda</taxon>
        <taxon>Chelicerata</taxon>
        <taxon>Arachnida</taxon>
        <taxon>Acari</taxon>
        <taxon>Parasitiformes</taxon>
        <taxon>Ixodida</taxon>
        <taxon>Ixodoidea</taxon>
        <taxon>Ixodidae</taxon>
        <taxon>Ixodinae</taxon>
        <taxon>Ixodes</taxon>
    </lineage>
</organism>